<protein>
    <submittedName>
        <fullName evidence="1">Uncharacterized protein</fullName>
    </submittedName>
</protein>
<organism evidence="1 2">
    <name type="scientific">Pseudomonas syringae</name>
    <dbReference type="NCBI Taxonomy" id="317"/>
    <lineage>
        <taxon>Bacteria</taxon>
        <taxon>Pseudomonadati</taxon>
        <taxon>Pseudomonadota</taxon>
        <taxon>Gammaproteobacteria</taxon>
        <taxon>Pseudomonadales</taxon>
        <taxon>Pseudomonadaceae</taxon>
        <taxon>Pseudomonas</taxon>
    </lineage>
</organism>
<dbReference type="Proteomes" id="UP000282760">
    <property type="component" value="Chromosome"/>
</dbReference>
<sequence length="118" mass="13229">MSFRLNNDAKIECTIIFFHHSPMKSTILGKALDGNQLINISCPTTLKPGSHTLKYMDDFPGAFTAWLYQDESGTQYLPEKGNMNVTLSDDNKTIKGNANFIIEPRNDKVTIEFEASNP</sequence>
<dbReference type="EMBL" id="CP024646">
    <property type="protein sequence ID" value="AZV25324.1"/>
    <property type="molecule type" value="Genomic_DNA"/>
</dbReference>
<name>A0A3T0JPF3_PSESX</name>
<evidence type="ECO:0000313" key="2">
    <source>
        <dbReference type="Proteomes" id="UP000282760"/>
    </source>
</evidence>
<dbReference type="AlphaFoldDB" id="A0A3T0JPF3"/>
<gene>
    <name evidence="1" type="ORF">CT157_04735</name>
</gene>
<reference evidence="1 2" key="1">
    <citation type="submission" date="2017-11" db="EMBL/GenBank/DDBJ databases">
        <title>Effect of PGPRs.</title>
        <authorList>
            <person name="Oliva R."/>
            <person name="Nong J."/>
            <person name="Roman V."/>
        </authorList>
    </citation>
    <scope>NUCLEOTIDE SEQUENCE [LARGE SCALE GENOMIC DNA]</scope>
    <source>
        <strain evidence="1">Inb918</strain>
    </source>
</reference>
<accession>A0A3T0JPF3</accession>
<proteinExistence type="predicted"/>
<evidence type="ECO:0000313" key="1">
    <source>
        <dbReference type="EMBL" id="AZV25324.1"/>
    </source>
</evidence>